<dbReference type="InterPro" id="IPR017853">
    <property type="entry name" value="GH"/>
</dbReference>
<dbReference type="Gene3D" id="3.20.20.80">
    <property type="entry name" value="Glycosidases"/>
    <property type="match status" value="1"/>
</dbReference>
<dbReference type="GO" id="GO:0005975">
    <property type="term" value="P:carbohydrate metabolic process"/>
    <property type="evidence" value="ECO:0007669"/>
    <property type="project" value="InterPro"/>
</dbReference>
<dbReference type="GO" id="GO:0008422">
    <property type="term" value="F:beta-glucosidase activity"/>
    <property type="evidence" value="ECO:0007669"/>
    <property type="project" value="TreeGrafter"/>
</dbReference>
<protein>
    <submittedName>
        <fullName evidence="3">Uncharacterized protein</fullName>
    </submittedName>
</protein>
<evidence type="ECO:0000313" key="3">
    <source>
        <dbReference type="EMBL" id="KAF2319386.1"/>
    </source>
</evidence>
<dbReference type="PANTHER" id="PTHR10353:SF323">
    <property type="entry name" value="LINAMARASE"/>
    <property type="match status" value="1"/>
</dbReference>
<accession>A0A6A6N482</accession>
<dbReference type="SUPFAM" id="SSF51445">
    <property type="entry name" value="(Trans)glycosidases"/>
    <property type="match status" value="1"/>
</dbReference>
<dbReference type="Pfam" id="PF00232">
    <property type="entry name" value="Glyco_hydro_1"/>
    <property type="match status" value="1"/>
</dbReference>
<evidence type="ECO:0000313" key="4">
    <source>
        <dbReference type="Proteomes" id="UP000467840"/>
    </source>
</evidence>
<evidence type="ECO:0000256" key="2">
    <source>
        <dbReference type="RuleBase" id="RU003690"/>
    </source>
</evidence>
<organism evidence="3 4">
    <name type="scientific">Hevea brasiliensis</name>
    <name type="common">Para rubber tree</name>
    <name type="synonym">Siphonia brasiliensis</name>
    <dbReference type="NCBI Taxonomy" id="3981"/>
    <lineage>
        <taxon>Eukaryota</taxon>
        <taxon>Viridiplantae</taxon>
        <taxon>Streptophyta</taxon>
        <taxon>Embryophyta</taxon>
        <taxon>Tracheophyta</taxon>
        <taxon>Spermatophyta</taxon>
        <taxon>Magnoliopsida</taxon>
        <taxon>eudicotyledons</taxon>
        <taxon>Gunneridae</taxon>
        <taxon>Pentapetalae</taxon>
        <taxon>rosids</taxon>
        <taxon>fabids</taxon>
        <taxon>Malpighiales</taxon>
        <taxon>Euphorbiaceae</taxon>
        <taxon>Crotonoideae</taxon>
        <taxon>Micrandreae</taxon>
        <taxon>Hevea</taxon>
    </lineage>
</organism>
<dbReference type="Proteomes" id="UP000467840">
    <property type="component" value="Chromosome 10"/>
</dbReference>
<dbReference type="InterPro" id="IPR001360">
    <property type="entry name" value="Glyco_hydro_1"/>
</dbReference>
<comment type="caution">
    <text evidence="3">The sequence shown here is derived from an EMBL/GenBank/DDBJ whole genome shotgun (WGS) entry which is preliminary data.</text>
</comment>
<dbReference type="PANTHER" id="PTHR10353">
    <property type="entry name" value="GLYCOSYL HYDROLASE"/>
    <property type="match status" value="1"/>
</dbReference>
<comment type="similarity">
    <text evidence="1 2">Belongs to the glycosyl hydrolase 1 family.</text>
</comment>
<sequence length="247" mass="28776">MEFRLKVKLTNQVEDLVSGTHLPIRFQEVIKNVKYMGFDALRFSISWSRVIPSGRRCEGVNQEVIDFYNDVIEEIKANGLKHFVMIFHWDTPQALEDKYGGILNSNIVNDYRDYADLLFETFGDQVQYWMTFNEPWALSEFAYDDGLIAPAYDYDGNLIGEPAYAPLFYIFPKGINNNNNETQHIAEALKDRFKIDYYRKHMWKVLESLITPLISKVTLHGLNWTILNGMLVILQDLAYTMYTTKIG</sequence>
<dbReference type="EMBL" id="JAAGAX010000003">
    <property type="protein sequence ID" value="KAF2319386.1"/>
    <property type="molecule type" value="Genomic_DNA"/>
</dbReference>
<proteinExistence type="inferred from homology"/>
<name>A0A6A6N482_HEVBR</name>
<keyword evidence="4" id="KW-1185">Reference proteome</keyword>
<dbReference type="AlphaFoldDB" id="A0A6A6N482"/>
<evidence type="ECO:0000256" key="1">
    <source>
        <dbReference type="ARBA" id="ARBA00010838"/>
    </source>
</evidence>
<gene>
    <name evidence="3" type="ORF">GH714_015415</name>
</gene>
<reference evidence="3 4" key="1">
    <citation type="journal article" date="2020" name="Mol. Plant">
        <title>The Chromosome-Based Rubber Tree Genome Provides New Insights into Spurge Genome Evolution and Rubber Biosynthesis.</title>
        <authorList>
            <person name="Liu J."/>
            <person name="Shi C."/>
            <person name="Shi C.C."/>
            <person name="Li W."/>
            <person name="Zhang Q.J."/>
            <person name="Zhang Y."/>
            <person name="Li K."/>
            <person name="Lu H.F."/>
            <person name="Shi C."/>
            <person name="Zhu S.T."/>
            <person name="Xiao Z.Y."/>
            <person name="Nan H."/>
            <person name="Yue Y."/>
            <person name="Zhu X.G."/>
            <person name="Wu Y."/>
            <person name="Hong X.N."/>
            <person name="Fan G.Y."/>
            <person name="Tong Y."/>
            <person name="Zhang D."/>
            <person name="Mao C.L."/>
            <person name="Liu Y.L."/>
            <person name="Hao S.J."/>
            <person name="Liu W.Q."/>
            <person name="Lv M.Q."/>
            <person name="Zhang H.B."/>
            <person name="Liu Y."/>
            <person name="Hu-Tang G.R."/>
            <person name="Wang J.P."/>
            <person name="Wang J.H."/>
            <person name="Sun Y.H."/>
            <person name="Ni S.B."/>
            <person name="Chen W.B."/>
            <person name="Zhang X.C."/>
            <person name="Jiao Y.N."/>
            <person name="Eichler E.E."/>
            <person name="Li G.H."/>
            <person name="Liu X."/>
            <person name="Gao L.Z."/>
        </authorList>
    </citation>
    <scope>NUCLEOTIDE SEQUENCE [LARGE SCALE GENOMIC DNA]</scope>
    <source>
        <strain evidence="4">cv. GT1</strain>
        <tissue evidence="3">Leaf</tissue>
    </source>
</reference>